<dbReference type="SUPFAM" id="SSF51735">
    <property type="entry name" value="NAD(P)-binding Rossmann-fold domains"/>
    <property type="match status" value="1"/>
</dbReference>
<keyword evidence="2" id="KW-0808">Transferase</keyword>
<evidence type="ECO:0000313" key="2">
    <source>
        <dbReference type="EMBL" id="STT83913.1"/>
    </source>
</evidence>
<dbReference type="AlphaFoldDB" id="A0A377XK27"/>
<dbReference type="GO" id="GO:0004412">
    <property type="term" value="F:homoserine dehydrogenase activity"/>
    <property type="evidence" value="ECO:0007669"/>
    <property type="project" value="InterPro"/>
</dbReference>
<dbReference type="GO" id="GO:0009067">
    <property type="term" value="P:aspartate family amino acid biosynthetic process"/>
    <property type="evidence" value="ECO:0007669"/>
    <property type="project" value="InterPro"/>
</dbReference>
<dbReference type="Proteomes" id="UP000254340">
    <property type="component" value="Unassembled WGS sequence"/>
</dbReference>
<dbReference type="Gene3D" id="3.40.50.720">
    <property type="entry name" value="NAD(P)-binding Rossmann-like Domain"/>
    <property type="match status" value="1"/>
</dbReference>
<name>A0A377XK27_KLEPN</name>
<dbReference type="PANTHER" id="PTHR43070">
    <property type="match status" value="1"/>
</dbReference>
<dbReference type="PANTHER" id="PTHR43070:SF3">
    <property type="entry name" value="HOMOSERINE DEHYDROGENASE"/>
    <property type="match status" value="1"/>
</dbReference>
<dbReference type="InterPro" id="IPR011147">
    <property type="entry name" value="Bifunc_Aspkin/hSer_DH"/>
</dbReference>
<dbReference type="EMBL" id="UGLH01000006">
    <property type="protein sequence ID" value="STT83913.1"/>
    <property type="molecule type" value="Genomic_DNA"/>
</dbReference>
<protein>
    <submittedName>
        <fullName evidence="2">Bifunctional aspartokinase I/homoserine dehydrogenase I</fullName>
    </submittedName>
</protein>
<reference evidence="2 3" key="1">
    <citation type="submission" date="2018-06" db="EMBL/GenBank/DDBJ databases">
        <authorList>
            <consortium name="Pathogen Informatics"/>
            <person name="Doyle S."/>
        </authorList>
    </citation>
    <scope>NUCLEOTIDE SEQUENCE [LARGE SCALE GENOMIC DNA]</scope>
    <source>
        <strain evidence="2 3">NCTC5047</strain>
    </source>
</reference>
<keyword evidence="1" id="KW-0521">NADP</keyword>
<proteinExistence type="predicted"/>
<evidence type="ECO:0000313" key="3">
    <source>
        <dbReference type="Proteomes" id="UP000254340"/>
    </source>
</evidence>
<gene>
    <name evidence="2" type="primary">thrA_3</name>
    <name evidence="2" type="ORF">NCTC5047_04939</name>
</gene>
<evidence type="ECO:0000256" key="1">
    <source>
        <dbReference type="ARBA" id="ARBA00022857"/>
    </source>
</evidence>
<sequence length="68" mass="7506">MVSNDDATTGVRVTHQMLFNTDQVIEVFVIGVGGVGGALLEQIKRQQGWLKNKHIDLRVCGVAILRRC</sequence>
<accession>A0A377XK27</accession>
<dbReference type="InterPro" id="IPR036291">
    <property type="entry name" value="NAD(P)-bd_dom_sf"/>
</dbReference>
<keyword evidence="2" id="KW-0418">Kinase</keyword>
<dbReference type="GO" id="GO:0009090">
    <property type="term" value="P:homoserine biosynthetic process"/>
    <property type="evidence" value="ECO:0007669"/>
    <property type="project" value="TreeGrafter"/>
</dbReference>
<organism evidence="2 3">
    <name type="scientific">Klebsiella pneumoniae</name>
    <dbReference type="NCBI Taxonomy" id="573"/>
    <lineage>
        <taxon>Bacteria</taxon>
        <taxon>Pseudomonadati</taxon>
        <taxon>Pseudomonadota</taxon>
        <taxon>Gammaproteobacteria</taxon>
        <taxon>Enterobacterales</taxon>
        <taxon>Enterobacteriaceae</taxon>
        <taxon>Klebsiella/Raoultella group</taxon>
        <taxon>Klebsiella</taxon>
        <taxon>Klebsiella pneumoniae complex</taxon>
    </lineage>
</organism>
<dbReference type="GO" id="GO:0004072">
    <property type="term" value="F:aspartate kinase activity"/>
    <property type="evidence" value="ECO:0007669"/>
    <property type="project" value="TreeGrafter"/>
</dbReference>